<evidence type="ECO:0000313" key="2">
    <source>
        <dbReference type="Proteomes" id="UP001224682"/>
    </source>
</evidence>
<evidence type="ECO:0000313" key="1">
    <source>
        <dbReference type="EMBL" id="MDQ0305280.1"/>
    </source>
</evidence>
<keyword evidence="2" id="KW-1185">Reference proteome</keyword>
<dbReference type="EMBL" id="JAUSUI010000013">
    <property type="protein sequence ID" value="MDQ0305280.1"/>
    <property type="molecule type" value="Genomic_DNA"/>
</dbReference>
<accession>A0ABU0BHH0</accession>
<dbReference type="Proteomes" id="UP001224682">
    <property type="component" value="Unassembled WGS sequence"/>
</dbReference>
<reference evidence="1 2" key="1">
    <citation type="submission" date="2023-07" db="EMBL/GenBank/DDBJ databases">
        <title>Genomic Encyclopedia of Type Strains, Phase IV (KMG-IV): sequencing the most valuable type-strain genomes for metagenomic binning, comparative biology and taxonomic classification.</title>
        <authorList>
            <person name="Goeker M."/>
        </authorList>
    </citation>
    <scope>NUCLEOTIDE SEQUENCE [LARGE SCALE GENOMIC DNA]</scope>
    <source>
        <strain evidence="1 2">DSM 2457</strain>
    </source>
</reference>
<gene>
    <name evidence="1" type="ORF">J2S75_004332</name>
</gene>
<protein>
    <submittedName>
        <fullName evidence="1">Uncharacterized protein</fullName>
    </submittedName>
</protein>
<dbReference type="RefSeq" id="WP_307023186.1">
    <property type="nucleotide sequence ID" value="NZ_JAUSUI010000013.1"/>
</dbReference>
<comment type="caution">
    <text evidence="1">The sequence shown here is derived from an EMBL/GenBank/DDBJ whole genome shotgun (WGS) entry which is preliminary data.</text>
</comment>
<organism evidence="1 2">
    <name type="scientific">Ancylobacter polymorphus</name>
    <dbReference type="NCBI Taxonomy" id="223390"/>
    <lineage>
        <taxon>Bacteria</taxon>
        <taxon>Pseudomonadati</taxon>
        <taxon>Pseudomonadota</taxon>
        <taxon>Alphaproteobacteria</taxon>
        <taxon>Hyphomicrobiales</taxon>
        <taxon>Xanthobacteraceae</taxon>
        <taxon>Ancylobacter</taxon>
    </lineage>
</organism>
<name>A0ABU0BHH0_9HYPH</name>
<proteinExistence type="predicted"/>
<sequence length="75" mass="8143">MTENTEPTPEERRAIATLERLAKCWPKSLWLFSASGLLCVMRNGPDGSKAHVPGGGIDPDYILATIDISNDGGDW</sequence>